<organism evidence="3 4">
    <name type="scientific">candidate division KSB3 bacterium</name>
    <dbReference type="NCBI Taxonomy" id="2044937"/>
    <lineage>
        <taxon>Bacteria</taxon>
        <taxon>candidate division KSB3</taxon>
    </lineage>
</organism>
<feature type="signal peptide" evidence="2">
    <location>
        <begin position="1"/>
        <end position="19"/>
    </location>
</feature>
<evidence type="ECO:0008006" key="5">
    <source>
        <dbReference type="Google" id="ProtNLM"/>
    </source>
</evidence>
<feature type="chain" id="PRO_5038586576" description="DUF4399 domain-containing protein" evidence="2">
    <location>
        <begin position="20"/>
        <end position="163"/>
    </location>
</feature>
<accession>A0A9D5JYK3</accession>
<sequence>MPTFKVLVTLLVVPLLALAGCATDGMHRESSHQEEEHGHSHAAGTEHEHGYAPLEIPENMAVPEVEIEVIKDPAGGWNLHVVTQNFRFAPENSGGESILGEGHAHLYINGPKYARLYGQWFHIPELPPGENTIEVTLNANDHREYAVNGEPISASVTVTVAPQ</sequence>
<name>A0A9D5JYK3_9BACT</name>
<comment type="caution">
    <text evidence="3">The sequence shown here is derived from an EMBL/GenBank/DDBJ whole genome shotgun (WGS) entry which is preliminary data.</text>
</comment>
<reference evidence="3" key="1">
    <citation type="submission" date="2019-11" db="EMBL/GenBank/DDBJ databases">
        <title>Microbial mats filling the niche in hypersaline microbial mats.</title>
        <authorList>
            <person name="Wong H.L."/>
            <person name="Macleod F.I."/>
            <person name="White R.A. III"/>
            <person name="Burns B.P."/>
        </authorList>
    </citation>
    <scope>NUCLEOTIDE SEQUENCE</scope>
    <source>
        <strain evidence="3">Rbin_158</strain>
    </source>
</reference>
<feature type="region of interest" description="Disordered" evidence="1">
    <location>
        <begin position="26"/>
        <end position="46"/>
    </location>
</feature>
<protein>
    <recommendedName>
        <fullName evidence="5">DUF4399 domain-containing protein</fullName>
    </recommendedName>
</protein>
<evidence type="ECO:0000313" key="3">
    <source>
        <dbReference type="EMBL" id="MBD3326642.1"/>
    </source>
</evidence>
<dbReference type="EMBL" id="WJJP01000612">
    <property type="protein sequence ID" value="MBD3326642.1"/>
    <property type="molecule type" value="Genomic_DNA"/>
</dbReference>
<dbReference type="AlphaFoldDB" id="A0A9D5JYK3"/>
<dbReference type="PROSITE" id="PS51257">
    <property type="entry name" value="PROKAR_LIPOPROTEIN"/>
    <property type="match status" value="1"/>
</dbReference>
<keyword evidence="2" id="KW-0732">Signal</keyword>
<evidence type="ECO:0000256" key="1">
    <source>
        <dbReference type="SAM" id="MobiDB-lite"/>
    </source>
</evidence>
<dbReference type="Proteomes" id="UP000649604">
    <property type="component" value="Unassembled WGS sequence"/>
</dbReference>
<proteinExistence type="predicted"/>
<evidence type="ECO:0000256" key="2">
    <source>
        <dbReference type="SAM" id="SignalP"/>
    </source>
</evidence>
<gene>
    <name evidence="3" type="ORF">GF339_18810</name>
</gene>
<evidence type="ECO:0000313" key="4">
    <source>
        <dbReference type="Proteomes" id="UP000649604"/>
    </source>
</evidence>